<proteinExistence type="predicted"/>
<evidence type="ECO:0000256" key="4">
    <source>
        <dbReference type="ARBA" id="ARBA00022833"/>
    </source>
</evidence>
<reference evidence="10" key="1">
    <citation type="journal article" date="2020" name="Fungal Divers.">
        <title>Resolving the Mortierellaceae phylogeny through synthesis of multi-gene phylogenetics and phylogenomics.</title>
        <authorList>
            <person name="Vandepol N."/>
            <person name="Liber J."/>
            <person name="Desiro A."/>
            <person name="Na H."/>
            <person name="Kennedy M."/>
            <person name="Barry K."/>
            <person name="Grigoriev I.V."/>
            <person name="Miller A.N."/>
            <person name="O'Donnell K."/>
            <person name="Stajich J.E."/>
            <person name="Bonito G."/>
        </authorList>
    </citation>
    <scope>NUCLEOTIDE SEQUENCE</scope>
    <source>
        <strain evidence="10">MES-2147</strain>
    </source>
</reference>
<dbReference type="EMBL" id="JAAAHW010002481">
    <property type="protein sequence ID" value="KAF9991866.1"/>
    <property type="molecule type" value="Genomic_DNA"/>
</dbReference>
<evidence type="ECO:0000313" key="11">
    <source>
        <dbReference type="Proteomes" id="UP000749646"/>
    </source>
</evidence>
<keyword evidence="2" id="KW-0677">Repeat</keyword>
<dbReference type="InterPro" id="IPR013087">
    <property type="entry name" value="Znf_C2H2_type"/>
</dbReference>
<dbReference type="PANTHER" id="PTHR23235:SF120">
    <property type="entry name" value="KRUPPEL-LIKE FACTOR 15"/>
    <property type="match status" value="1"/>
</dbReference>
<evidence type="ECO:0000256" key="1">
    <source>
        <dbReference type="ARBA" id="ARBA00022723"/>
    </source>
</evidence>
<evidence type="ECO:0000256" key="6">
    <source>
        <dbReference type="ARBA" id="ARBA00023163"/>
    </source>
</evidence>
<evidence type="ECO:0000256" key="3">
    <source>
        <dbReference type="ARBA" id="ARBA00022771"/>
    </source>
</evidence>
<dbReference type="PROSITE" id="PS00028">
    <property type="entry name" value="ZINC_FINGER_C2H2_1"/>
    <property type="match status" value="2"/>
</dbReference>
<feature type="region of interest" description="Disordered" evidence="8">
    <location>
        <begin position="1"/>
        <end position="32"/>
    </location>
</feature>
<accession>A0A9P6SQZ1</accession>
<feature type="domain" description="C2H2-type" evidence="9">
    <location>
        <begin position="126"/>
        <end position="151"/>
    </location>
</feature>
<dbReference type="AlphaFoldDB" id="A0A9P6SQZ1"/>
<evidence type="ECO:0000256" key="2">
    <source>
        <dbReference type="ARBA" id="ARBA00022737"/>
    </source>
</evidence>
<evidence type="ECO:0000256" key="8">
    <source>
        <dbReference type="SAM" id="MobiDB-lite"/>
    </source>
</evidence>
<comment type="caution">
    <text evidence="10">The sequence shown here is derived from an EMBL/GenBank/DDBJ whole genome shotgun (WGS) entry which is preliminary data.</text>
</comment>
<evidence type="ECO:0000256" key="5">
    <source>
        <dbReference type="ARBA" id="ARBA00023015"/>
    </source>
</evidence>
<dbReference type="SMART" id="SM00355">
    <property type="entry name" value="ZnF_C2H2"/>
    <property type="match status" value="3"/>
</dbReference>
<dbReference type="Proteomes" id="UP000749646">
    <property type="component" value="Unassembled WGS sequence"/>
</dbReference>
<organism evidence="10 11">
    <name type="scientific">Modicella reniformis</name>
    <dbReference type="NCBI Taxonomy" id="1440133"/>
    <lineage>
        <taxon>Eukaryota</taxon>
        <taxon>Fungi</taxon>
        <taxon>Fungi incertae sedis</taxon>
        <taxon>Mucoromycota</taxon>
        <taxon>Mortierellomycotina</taxon>
        <taxon>Mortierellomycetes</taxon>
        <taxon>Mortierellales</taxon>
        <taxon>Mortierellaceae</taxon>
        <taxon>Modicella</taxon>
    </lineage>
</organism>
<evidence type="ECO:0000313" key="10">
    <source>
        <dbReference type="EMBL" id="KAF9991866.1"/>
    </source>
</evidence>
<name>A0A9P6SQZ1_9FUNG</name>
<keyword evidence="11" id="KW-1185">Reference proteome</keyword>
<dbReference type="Pfam" id="PF13912">
    <property type="entry name" value="zf-C2H2_6"/>
    <property type="match status" value="1"/>
</dbReference>
<dbReference type="GO" id="GO:0000978">
    <property type="term" value="F:RNA polymerase II cis-regulatory region sequence-specific DNA binding"/>
    <property type="evidence" value="ECO:0007669"/>
    <property type="project" value="TreeGrafter"/>
</dbReference>
<dbReference type="PANTHER" id="PTHR23235">
    <property type="entry name" value="KRUEPPEL-LIKE TRANSCRIPTION FACTOR"/>
    <property type="match status" value="1"/>
</dbReference>
<dbReference type="SUPFAM" id="SSF57667">
    <property type="entry name" value="beta-beta-alpha zinc fingers"/>
    <property type="match status" value="2"/>
</dbReference>
<gene>
    <name evidence="10" type="ORF">BGZ65_013011</name>
</gene>
<keyword evidence="6" id="KW-0804">Transcription</keyword>
<dbReference type="Pfam" id="PF00096">
    <property type="entry name" value="zf-C2H2"/>
    <property type="match status" value="1"/>
</dbReference>
<feature type="compositionally biased region" description="Polar residues" evidence="8">
    <location>
        <begin position="19"/>
        <end position="32"/>
    </location>
</feature>
<feature type="non-terminal residue" evidence="10">
    <location>
        <position position="219"/>
    </location>
</feature>
<feature type="domain" description="C2H2-type" evidence="9">
    <location>
        <begin position="155"/>
        <end position="184"/>
    </location>
</feature>
<dbReference type="PROSITE" id="PS50157">
    <property type="entry name" value="ZINC_FINGER_C2H2_2"/>
    <property type="match status" value="2"/>
</dbReference>
<keyword evidence="4" id="KW-0862">Zinc</keyword>
<dbReference type="GO" id="GO:0000981">
    <property type="term" value="F:DNA-binding transcription factor activity, RNA polymerase II-specific"/>
    <property type="evidence" value="ECO:0007669"/>
    <property type="project" value="TreeGrafter"/>
</dbReference>
<sequence>MATDILGGQARWSEDEEQTLSGALTDPSSLTEDTALDSRRRYTRLPMALRFLIEILEKDEWDSDLSLSTSAGTSSSNDISSKIDMIFSMNPAQMILEDLTLKGSGRRLKSIPVRSRTGRKPEKVSLTCTVSGCDKVFSRAFNLTSHMKTHSEGPFTCGIGTCTMAFARRHHRDRHVRLHTDEKPYSCDICKARFTRIDALRRHQTLCGVGSSFATDSTL</sequence>
<keyword evidence="1" id="KW-0479">Metal-binding</keyword>
<dbReference type="FunFam" id="3.30.160.60:FF:000032">
    <property type="entry name" value="Krueppel-like factor 4"/>
    <property type="match status" value="1"/>
</dbReference>
<dbReference type="InterPro" id="IPR036236">
    <property type="entry name" value="Znf_C2H2_sf"/>
</dbReference>
<dbReference type="OrthoDB" id="8117402at2759"/>
<dbReference type="GO" id="GO:0008270">
    <property type="term" value="F:zinc ion binding"/>
    <property type="evidence" value="ECO:0007669"/>
    <property type="project" value="UniProtKB-KW"/>
</dbReference>
<dbReference type="Gene3D" id="3.30.160.60">
    <property type="entry name" value="Classic Zinc Finger"/>
    <property type="match status" value="3"/>
</dbReference>
<keyword evidence="5" id="KW-0805">Transcription regulation</keyword>
<evidence type="ECO:0000259" key="9">
    <source>
        <dbReference type="PROSITE" id="PS50157"/>
    </source>
</evidence>
<protein>
    <recommendedName>
        <fullName evidence="9">C2H2-type domain-containing protein</fullName>
    </recommendedName>
</protein>
<evidence type="ECO:0000256" key="7">
    <source>
        <dbReference type="PROSITE-ProRule" id="PRU00042"/>
    </source>
</evidence>
<keyword evidence="3 7" id="KW-0863">Zinc-finger</keyword>